<reference evidence="2" key="2">
    <citation type="journal article" date="2022" name="Proc. Natl. Acad. Sci. U.S.A.">
        <title>Diploid-dominant life cycles characterize the early evolution of Fungi.</title>
        <authorList>
            <person name="Amses K.R."/>
            <person name="Simmons D.R."/>
            <person name="Longcore J.E."/>
            <person name="Mondo S.J."/>
            <person name="Seto K."/>
            <person name="Jeronimo G.H."/>
            <person name="Bonds A.E."/>
            <person name="Quandt C.A."/>
            <person name="Davis W.J."/>
            <person name="Chang Y."/>
            <person name="Federici B.A."/>
            <person name="Kuo A."/>
            <person name="LaButti K."/>
            <person name="Pangilinan J."/>
            <person name="Andreopoulos W."/>
            <person name="Tritt A."/>
            <person name="Riley R."/>
            <person name="Hundley H."/>
            <person name="Johnson J."/>
            <person name="Lipzen A."/>
            <person name="Barry K."/>
            <person name="Lang B.F."/>
            <person name="Cuomo C.A."/>
            <person name="Buchler N.E."/>
            <person name="Grigoriev I.V."/>
            <person name="Spatafora J.W."/>
            <person name="Stajich J.E."/>
            <person name="James T.Y."/>
        </authorList>
    </citation>
    <scope>NUCLEOTIDE SEQUENCE</scope>
    <source>
        <strain evidence="2">AG</strain>
    </source>
</reference>
<name>A0AAD5E266_UMBRA</name>
<dbReference type="EMBL" id="MU620985">
    <property type="protein sequence ID" value="KAI8575352.1"/>
    <property type="molecule type" value="Genomic_DNA"/>
</dbReference>
<keyword evidence="3" id="KW-1185">Reference proteome</keyword>
<keyword evidence="1" id="KW-0732">Signal</keyword>
<protein>
    <submittedName>
        <fullName evidence="2">Uncharacterized protein</fullName>
    </submittedName>
</protein>
<dbReference type="Proteomes" id="UP001206595">
    <property type="component" value="Unassembled WGS sequence"/>
</dbReference>
<evidence type="ECO:0000256" key="1">
    <source>
        <dbReference type="SAM" id="SignalP"/>
    </source>
</evidence>
<evidence type="ECO:0000313" key="3">
    <source>
        <dbReference type="Proteomes" id="UP001206595"/>
    </source>
</evidence>
<dbReference type="GeneID" id="75917780"/>
<accession>A0AAD5E266</accession>
<feature type="chain" id="PRO_5042135094" evidence="1">
    <location>
        <begin position="20"/>
        <end position="332"/>
    </location>
</feature>
<reference evidence="2" key="1">
    <citation type="submission" date="2021-06" db="EMBL/GenBank/DDBJ databases">
        <authorList>
            <consortium name="DOE Joint Genome Institute"/>
            <person name="Mondo S.J."/>
            <person name="Amses K.R."/>
            <person name="Simmons D.R."/>
            <person name="Longcore J.E."/>
            <person name="Seto K."/>
            <person name="Alves G.H."/>
            <person name="Bonds A.E."/>
            <person name="Quandt C.A."/>
            <person name="Davis W.J."/>
            <person name="Chang Y."/>
            <person name="Letcher P.M."/>
            <person name="Powell M.J."/>
            <person name="Kuo A."/>
            <person name="Labutti K."/>
            <person name="Pangilinan J."/>
            <person name="Andreopoulos W."/>
            <person name="Tritt A."/>
            <person name="Riley R."/>
            <person name="Hundley H."/>
            <person name="Johnson J."/>
            <person name="Lipzen A."/>
            <person name="Barry K."/>
            <person name="Berbee M.L."/>
            <person name="Buchler N.E."/>
            <person name="Grigoriev I.V."/>
            <person name="Spatafora J.W."/>
            <person name="Stajich J.E."/>
            <person name="James T.Y."/>
        </authorList>
    </citation>
    <scope>NUCLEOTIDE SEQUENCE</scope>
    <source>
        <strain evidence="2">AG</strain>
    </source>
</reference>
<sequence length="332" mass="37246">MLLRSIYIAAISYVVVVNAATYPDAYITGPQTIQNSTYIPTGFYSFRNHVTGQWLEFIADGNQIQPSNGQNSTAFNGTLWTVKYHAATNYSIHHLNGDDSSSGNDKCISTRWDDQIGIDDAAVMWQCEIDNMTATPLDFNLNPSFSGVYDPTLGLQPLQRRGDAFSRRFVNTYTPIRPDKQQWMFMPQTVSATPPSWKNVTFDPSTGNNTLHGPAIKPNLTANQNYGQNTFYIVSAAHLWNMYPRCLYPLPMNTFNFTSNNTVVTALEDCQFGNETMLWDLILWEAENFPQGEATPPEAKPHSSDSTLIVVSSASTLGLIMLMHTLYHWILL</sequence>
<gene>
    <name evidence="2" type="ORF">K450DRAFT_262194</name>
</gene>
<proteinExistence type="predicted"/>
<evidence type="ECO:0000313" key="2">
    <source>
        <dbReference type="EMBL" id="KAI8575352.1"/>
    </source>
</evidence>
<organism evidence="2 3">
    <name type="scientific">Umbelopsis ramanniana AG</name>
    <dbReference type="NCBI Taxonomy" id="1314678"/>
    <lineage>
        <taxon>Eukaryota</taxon>
        <taxon>Fungi</taxon>
        <taxon>Fungi incertae sedis</taxon>
        <taxon>Mucoromycota</taxon>
        <taxon>Mucoromycotina</taxon>
        <taxon>Umbelopsidomycetes</taxon>
        <taxon>Umbelopsidales</taxon>
        <taxon>Umbelopsidaceae</taxon>
        <taxon>Umbelopsis</taxon>
    </lineage>
</organism>
<feature type="signal peptide" evidence="1">
    <location>
        <begin position="1"/>
        <end position="19"/>
    </location>
</feature>
<dbReference type="RefSeq" id="XP_051440356.1">
    <property type="nucleotide sequence ID" value="XM_051592437.1"/>
</dbReference>
<comment type="caution">
    <text evidence="2">The sequence shown here is derived from an EMBL/GenBank/DDBJ whole genome shotgun (WGS) entry which is preliminary data.</text>
</comment>
<dbReference type="AlphaFoldDB" id="A0AAD5E266"/>